<sequence>MESSLELGFEHSPLAELSVEGRNPDCSTLFCMRFWTLSADSLTRDSNPAQCNHKQHHSQ</sequence>
<dbReference type="AlphaFoldDB" id="A0AAN8WJC6"/>
<evidence type="ECO:0000313" key="2">
    <source>
        <dbReference type="Proteomes" id="UP001381693"/>
    </source>
</evidence>
<organism evidence="1 2">
    <name type="scientific">Halocaridina rubra</name>
    <name type="common">Hawaiian red shrimp</name>
    <dbReference type="NCBI Taxonomy" id="373956"/>
    <lineage>
        <taxon>Eukaryota</taxon>
        <taxon>Metazoa</taxon>
        <taxon>Ecdysozoa</taxon>
        <taxon>Arthropoda</taxon>
        <taxon>Crustacea</taxon>
        <taxon>Multicrustacea</taxon>
        <taxon>Malacostraca</taxon>
        <taxon>Eumalacostraca</taxon>
        <taxon>Eucarida</taxon>
        <taxon>Decapoda</taxon>
        <taxon>Pleocyemata</taxon>
        <taxon>Caridea</taxon>
        <taxon>Atyoidea</taxon>
        <taxon>Atyidae</taxon>
        <taxon>Halocaridina</taxon>
    </lineage>
</organism>
<gene>
    <name evidence="1" type="ORF">SK128_026516</name>
</gene>
<keyword evidence="2" id="KW-1185">Reference proteome</keyword>
<accession>A0AAN8WJC6</accession>
<evidence type="ECO:0000313" key="1">
    <source>
        <dbReference type="EMBL" id="KAK7066137.1"/>
    </source>
</evidence>
<comment type="caution">
    <text evidence="1">The sequence shown here is derived from an EMBL/GenBank/DDBJ whole genome shotgun (WGS) entry which is preliminary data.</text>
</comment>
<proteinExistence type="predicted"/>
<dbReference type="Proteomes" id="UP001381693">
    <property type="component" value="Unassembled WGS sequence"/>
</dbReference>
<feature type="non-terminal residue" evidence="1">
    <location>
        <position position="59"/>
    </location>
</feature>
<dbReference type="EMBL" id="JAXCGZ010019402">
    <property type="protein sequence ID" value="KAK7066137.1"/>
    <property type="molecule type" value="Genomic_DNA"/>
</dbReference>
<name>A0AAN8WJC6_HALRR</name>
<reference evidence="1 2" key="1">
    <citation type="submission" date="2023-11" db="EMBL/GenBank/DDBJ databases">
        <title>Halocaridina rubra genome assembly.</title>
        <authorList>
            <person name="Smith C."/>
        </authorList>
    </citation>
    <scope>NUCLEOTIDE SEQUENCE [LARGE SCALE GENOMIC DNA]</scope>
    <source>
        <strain evidence="1">EP-1</strain>
        <tissue evidence="1">Whole</tissue>
    </source>
</reference>
<protein>
    <submittedName>
        <fullName evidence="1">Uncharacterized protein</fullName>
    </submittedName>
</protein>